<dbReference type="InterPro" id="IPR035965">
    <property type="entry name" value="PAS-like_dom_sf"/>
</dbReference>
<accession>A0ABW3ZLV3</accession>
<dbReference type="InterPro" id="IPR005467">
    <property type="entry name" value="His_kinase_dom"/>
</dbReference>
<keyword evidence="5" id="KW-1133">Transmembrane helix</keyword>
<keyword evidence="3 4" id="KW-0597">Phosphoprotein</keyword>
<dbReference type="InterPro" id="IPR036097">
    <property type="entry name" value="HisK_dim/P_sf"/>
</dbReference>
<dbReference type="InterPro" id="IPR036641">
    <property type="entry name" value="HPT_dom_sf"/>
</dbReference>
<dbReference type="CDD" id="cd00082">
    <property type="entry name" value="HisKA"/>
    <property type="match status" value="1"/>
</dbReference>
<dbReference type="PROSITE" id="PS50109">
    <property type="entry name" value="HIS_KIN"/>
    <property type="match status" value="1"/>
</dbReference>
<dbReference type="GO" id="GO:0005524">
    <property type="term" value="F:ATP binding"/>
    <property type="evidence" value="ECO:0007669"/>
    <property type="project" value="UniProtKB-KW"/>
</dbReference>
<dbReference type="Gene3D" id="1.20.120.160">
    <property type="entry name" value="HPT domain"/>
    <property type="match status" value="1"/>
</dbReference>
<comment type="caution">
    <text evidence="9">The sequence shown here is derived from an EMBL/GenBank/DDBJ whole genome shotgun (WGS) entry which is preliminary data.</text>
</comment>
<dbReference type="Proteomes" id="UP001597135">
    <property type="component" value="Unassembled WGS sequence"/>
</dbReference>
<dbReference type="InterPro" id="IPR036890">
    <property type="entry name" value="HATPase_C_sf"/>
</dbReference>
<evidence type="ECO:0000313" key="10">
    <source>
        <dbReference type="Proteomes" id="UP001597135"/>
    </source>
</evidence>
<dbReference type="Pfam" id="PF02518">
    <property type="entry name" value="HATPase_c"/>
    <property type="match status" value="1"/>
</dbReference>
<dbReference type="PRINTS" id="PR00344">
    <property type="entry name" value="BCTRLSENSOR"/>
</dbReference>
<evidence type="ECO:0000256" key="4">
    <source>
        <dbReference type="PROSITE-ProRule" id="PRU00169"/>
    </source>
</evidence>
<evidence type="ECO:0000313" key="9">
    <source>
        <dbReference type="EMBL" id="MFD1343963.1"/>
    </source>
</evidence>
<dbReference type="CDD" id="cd00130">
    <property type="entry name" value="PAS"/>
    <property type="match status" value="1"/>
</dbReference>
<evidence type="ECO:0000256" key="2">
    <source>
        <dbReference type="ARBA" id="ARBA00012438"/>
    </source>
</evidence>
<dbReference type="SUPFAM" id="SSF55874">
    <property type="entry name" value="ATPase domain of HSP90 chaperone/DNA topoisomerase II/histidine kinase"/>
    <property type="match status" value="1"/>
</dbReference>
<gene>
    <name evidence="9" type="ORF">ACFQ4E_16155</name>
</gene>
<dbReference type="PROSITE" id="PS50110">
    <property type="entry name" value="RESPONSE_REGULATORY"/>
    <property type="match status" value="1"/>
</dbReference>
<dbReference type="RefSeq" id="WP_386805360.1">
    <property type="nucleotide sequence ID" value="NZ_JBHTMU010000034.1"/>
</dbReference>
<feature type="domain" description="PAS" evidence="8">
    <location>
        <begin position="201"/>
        <end position="238"/>
    </location>
</feature>
<dbReference type="EC" id="2.7.13.3" evidence="2"/>
<dbReference type="SMART" id="SM00091">
    <property type="entry name" value="PAS"/>
    <property type="match status" value="1"/>
</dbReference>
<keyword evidence="5" id="KW-0472">Membrane</keyword>
<dbReference type="Gene3D" id="3.30.450.20">
    <property type="entry name" value="PAS domain"/>
    <property type="match status" value="1"/>
</dbReference>
<dbReference type="SUPFAM" id="SSF47226">
    <property type="entry name" value="Histidine-containing phosphotransfer domain, HPT domain"/>
    <property type="match status" value="1"/>
</dbReference>
<dbReference type="SUPFAM" id="SSF47384">
    <property type="entry name" value="Homodimeric domain of signal transducing histidine kinase"/>
    <property type="match status" value="1"/>
</dbReference>
<dbReference type="InterPro" id="IPR011006">
    <property type="entry name" value="CheY-like_superfamily"/>
</dbReference>
<evidence type="ECO:0000256" key="5">
    <source>
        <dbReference type="SAM" id="Phobius"/>
    </source>
</evidence>
<dbReference type="EMBL" id="JBHTMU010000034">
    <property type="protein sequence ID" value="MFD1343963.1"/>
    <property type="molecule type" value="Genomic_DNA"/>
</dbReference>
<evidence type="ECO:0000259" key="8">
    <source>
        <dbReference type="PROSITE" id="PS50112"/>
    </source>
</evidence>
<dbReference type="Pfam" id="PF00072">
    <property type="entry name" value="Response_reg"/>
    <property type="match status" value="1"/>
</dbReference>
<dbReference type="Pfam" id="PF00512">
    <property type="entry name" value="HisKA"/>
    <property type="match status" value="1"/>
</dbReference>
<protein>
    <recommendedName>
        <fullName evidence="2">histidine kinase</fullName>
        <ecNumber evidence="2">2.7.13.3</ecNumber>
    </recommendedName>
</protein>
<keyword evidence="9" id="KW-0547">Nucleotide-binding</keyword>
<dbReference type="InterPro" id="IPR003594">
    <property type="entry name" value="HATPase_dom"/>
</dbReference>
<feature type="domain" description="Response regulatory" evidence="7">
    <location>
        <begin position="587"/>
        <end position="704"/>
    </location>
</feature>
<name>A0ABW3ZLV3_9RHOB</name>
<dbReference type="CDD" id="cd17546">
    <property type="entry name" value="REC_hyHK_CKI1_RcsC-like"/>
    <property type="match status" value="1"/>
</dbReference>
<dbReference type="InterPro" id="IPR003661">
    <property type="entry name" value="HisK_dim/P_dom"/>
</dbReference>
<dbReference type="CDD" id="cd16922">
    <property type="entry name" value="HATPase_EvgS-ArcB-TorS-like"/>
    <property type="match status" value="1"/>
</dbReference>
<feature type="domain" description="Histidine kinase" evidence="6">
    <location>
        <begin position="344"/>
        <end position="563"/>
    </location>
</feature>
<dbReference type="InterPro" id="IPR001789">
    <property type="entry name" value="Sig_transdc_resp-reg_receiver"/>
</dbReference>
<dbReference type="Pfam" id="PF13426">
    <property type="entry name" value="PAS_9"/>
    <property type="match status" value="1"/>
</dbReference>
<evidence type="ECO:0000256" key="3">
    <source>
        <dbReference type="ARBA" id="ARBA00022553"/>
    </source>
</evidence>
<keyword evidence="5" id="KW-0812">Transmembrane</keyword>
<dbReference type="Gene3D" id="1.10.287.130">
    <property type="match status" value="1"/>
</dbReference>
<dbReference type="InterPro" id="IPR000014">
    <property type="entry name" value="PAS"/>
</dbReference>
<sequence length="830" mass="90968">MLVAFAISVAVMAFLGVYVVRAIDEFGNSRTDNMEWTMSQSEVEYLRYRGAIADAEAGRVPLDLLRRRFDVFYSRIDTLAYGDTFFELRQDPNYAADLQMVRDHLAETVLLIDGPDAALQAALPGLYRASSEINDAVRDLTVISVASNAESAVSQRAEILRTLVKLAVILALMFAALLVLAAGLMHLNRRLKQQTSEIRSTAERTKAIADTALDGIVVCDSSGTIVELNPAALRLFGLPYGTPIERKLNEFLCQRDDRRPLAFIDDGVRPDPAARRFETEVCADDGRRFPVEIAIDSAGHDLFDPIYVAYIRDISRQKAAEDALTEARDRALAGERAKARFLAVMSHEMRTPLNGLLGTLQLMRDTGLSEPQDDLLDRTERSGEMLVALVDDVLDLSKFEAGKLDTLPEPVSIDALMASVIETAQPLALANGNVMGWTWIGPPEDHVMADARLLRQVLLNLVSNAVKFTRDGSVQVEVERLQGKDGQLEFRVIDTGIGIEAADLDRIFEDFERIDSSYARAAGGTGLGLGIARRYTLLMDGDIGAESEPGDGSLFWLRLPLARVDGDMVSADAPQSAEAPVAPRPLSVLLVEDNEINRFVARRMLEADGHRVTEAGDGAAGVAAAEAERFDAILMDISMPVMDGQEAARRIRAGSGPSSDAPIIAVTAHALPDEVARFRSAGMQHCIGKPVDRGLLHRILGRVAQERKGPGQPPRRALFDPEHLMSMRNSLPAEIYDALIARFRNETTRAIAVLNDPETPPEEVATTAHQLSGSAAAFGAEALRADLARIETDAKAGRRIQRELRERLALNWRRTDKALSEWRPERTAAE</sequence>
<feature type="modified residue" description="4-aspartylphosphate" evidence="4">
    <location>
        <position position="636"/>
    </location>
</feature>
<dbReference type="NCBIfam" id="TIGR00229">
    <property type="entry name" value="sensory_box"/>
    <property type="match status" value="1"/>
</dbReference>
<dbReference type="SUPFAM" id="SSF52172">
    <property type="entry name" value="CheY-like"/>
    <property type="match status" value="1"/>
</dbReference>
<dbReference type="PANTHER" id="PTHR45339">
    <property type="entry name" value="HYBRID SIGNAL TRANSDUCTION HISTIDINE KINASE J"/>
    <property type="match status" value="1"/>
</dbReference>
<dbReference type="PANTHER" id="PTHR45339:SF5">
    <property type="entry name" value="HISTIDINE KINASE"/>
    <property type="match status" value="1"/>
</dbReference>
<keyword evidence="9" id="KW-0067">ATP-binding</keyword>
<dbReference type="SMART" id="SM00448">
    <property type="entry name" value="REC"/>
    <property type="match status" value="1"/>
</dbReference>
<dbReference type="Gene3D" id="3.40.50.2300">
    <property type="match status" value="1"/>
</dbReference>
<dbReference type="Gene3D" id="3.30.565.10">
    <property type="entry name" value="Histidine kinase-like ATPase, C-terminal domain"/>
    <property type="match status" value="1"/>
</dbReference>
<organism evidence="9 10">
    <name type="scientific">Litorisediminicola beolgyonensis</name>
    <dbReference type="NCBI Taxonomy" id="1173614"/>
    <lineage>
        <taxon>Bacteria</taxon>
        <taxon>Pseudomonadati</taxon>
        <taxon>Pseudomonadota</taxon>
        <taxon>Alphaproteobacteria</taxon>
        <taxon>Rhodobacterales</taxon>
        <taxon>Paracoccaceae</taxon>
        <taxon>Litorisediminicola</taxon>
    </lineage>
</organism>
<feature type="transmembrane region" description="Helical" evidence="5">
    <location>
        <begin position="163"/>
        <end position="184"/>
    </location>
</feature>
<reference evidence="10" key="1">
    <citation type="journal article" date="2019" name="Int. J. Syst. Evol. Microbiol.">
        <title>The Global Catalogue of Microorganisms (GCM) 10K type strain sequencing project: providing services to taxonomists for standard genome sequencing and annotation.</title>
        <authorList>
            <consortium name="The Broad Institute Genomics Platform"/>
            <consortium name="The Broad Institute Genome Sequencing Center for Infectious Disease"/>
            <person name="Wu L."/>
            <person name="Ma J."/>
        </authorList>
    </citation>
    <scope>NUCLEOTIDE SEQUENCE [LARGE SCALE GENOMIC DNA]</scope>
    <source>
        <strain evidence="10">CCUG 62953</strain>
    </source>
</reference>
<evidence type="ECO:0000256" key="1">
    <source>
        <dbReference type="ARBA" id="ARBA00000085"/>
    </source>
</evidence>
<comment type="catalytic activity">
    <reaction evidence="1">
        <text>ATP + protein L-histidine = ADP + protein N-phospho-L-histidine.</text>
        <dbReference type="EC" id="2.7.13.3"/>
    </reaction>
</comment>
<keyword evidence="10" id="KW-1185">Reference proteome</keyword>
<proteinExistence type="predicted"/>
<dbReference type="SUPFAM" id="SSF55785">
    <property type="entry name" value="PYP-like sensor domain (PAS domain)"/>
    <property type="match status" value="1"/>
</dbReference>
<dbReference type="InterPro" id="IPR004358">
    <property type="entry name" value="Sig_transdc_His_kin-like_C"/>
</dbReference>
<dbReference type="SMART" id="SM00387">
    <property type="entry name" value="HATPase_c"/>
    <property type="match status" value="1"/>
</dbReference>
<dbReference type="PROSITE" id="PS50112">
    <property type="entry name" value="PAS"/>
    <property type="match status" value="1"/>
</dbReference>
<dbReference type="SMART" id="SM00388">
    <property type="entry name" value="HisKA"/>
    <property type="match status" value="1"/>
</dbReference>
<evidence type="ECO:0000259" key="6">
    <source>
        <dbReference type="PROSITE" id="PS50109"/>
    </source>
</evidence>
<evidence type="ECO:0000259" key="7">
    <source>
        <dbReference type="PROSITE" id="PS50110"/>
    </source>
</evidence>